<dbReference type="RefSeq" id="XP_056030211.1">
    <property type="nucleotide sequence ID" value="XM_056173353.1"/>
</dbReference>
<dbReference type="EMBL" id="JAOPEN010000003">
    <property type="protein sequence ID" value="KAJ4861155.1"/>
    <property type="molecule type" value="Genomic_DNA"/>
</dbReference>
<evidence type="ECO:0000313" key="3">
    <source>
        <dbReference type="Proteomes" id="UP001140511"/>
    </source>
</evidence>
<dbReference type="Proteomes" id="UP001140511">
    <property type="component" value="Unassembled WGS sequence"/>
</dbReference>
<gene>
    <name evidence="2" type="ORF">T069G_06143</name>
</gene>
<dbReference type="AlphaFoldDB" id="A0A9W9E859"/>
<reference evidence="2" key="1">
    <citation type="submission" date="2022-09" db="EMBL/GenBank/DDBJ databases">
        <title>Chromosome-level assembly of Trichoderma breve T069, a fungus used in development of biopesticide product.</title>
        <authorList>
            <person name="Lin R."/>
            <person name="Liu T."/>
        </authorList>
    </citation>
    <scope>NUCLEOTIDE SEQUENCE</scope>
    <source>
        <strain evidence="2">T069</strain>
    </source>
</reference>
<organism evidence="2 3">
    <name type="scientific">Trichoderma breve</name>
    <dbReference type="NCBI Taxonomy" id="2034170"/>
    <lineage>
        <taxon>Eukaryota</taxon>
        <taxon>Fungi</taxon>
        <taxon>Dikarya</taxon>
        <taxon>Ascomycota</taxon>
        <taxon>Pezizomycotina</taxon>
        <taxon>Sordariomycetes</taxon>
        <taxon>Hypocreomycetidae</taxon>
        <taxon>Hypocreales</taxon>
        <taxon>Hypocreaceae</taxon>
        <taxon>Trichoderma</taxon>
    </lineage>
</organism>
<keyword evidence="1" id="KW-0472">Membrane</keyword>
<keyword evidence="1" id="KW-1133">Transmembrane helix</keyword>
<dbReference type="GeneID" id="80868041"/>
<evidence type="ECO:0000313" key="2">
    <source>
        <dbReference type="EMBL" id="KAJ4861155.1"/>
    </source>
</evidence>
<proteinExistence type="predicted"/>
<name>A0A9W9E859_9HYPO</name>
<feature type="transmembrane region" description="Helical" evidence="1">
    <location>
        <begin position="12"/>
        <end position="30"/>
    </location>
</feature>
<sequence length="146" mass="16428">MTYVAAQKGWDGVGLLVLIAVAWTLDYALYRDDRLAATWLRREGVSMKAWKCQFSGRTPMLGAIQLLKSNTVSSWMNQILAPSKRREAWLEMLQLGMLQSDCPDFETLESKHTLTGEIDQSWVRNNWLLTHAAVKAIRVATGEGTA</sequence>
<evidence type="ECO:0000256" key="1">
    <source>
        <dbReference type="SAM" id="Phobius"/>
    </source>
</evidence>
<protein>
    <submittedName>
        <fullName evidence="2">Uncharacterized protein</fullName>
    </submittedName>
</protein>
<keyword evidence="3" id="KW-1185">Reference proteome</keyword>
<accession>A0A9W9E859</accession>
<keyword evidence="1" id="KW-0812">Transmembrane</keyword>
<comment type="caution">
    <text evidence="2">The sequence shown here is derived from an EMBL/GenBank/DDBJ whole genome shotgun (WGS) entry which is preliminary data.</text>
</comment>